<dbReference type="Gene3D" id="3.30.470.30">
    <property type="entry name" value="DNA ligase/mRNA capping enzyme"/>
    <property type="match status" value="1"/>
</dbReference>
<protein>
    <recommendedName>
        <fullName evidence="2">DNA ligase (ATP)</fullName>
        <ecNumber evidence="2">6.5.1.1</ecNumber>
    </recommendedName>
    <alternativeName>
        <fullName evidence="19">NHEJ DNA polymerase</fullName>
    </alternativeName>
</protein>
<dbReference type="InterPro" id="IPR012340">
    <property type="entry name" value="NA-bd_OB-fold"/>
</dbReference>
<dbReference type="NCBIfam" id="TIGR02778">
    <property type="entry name" value="ligD_pol"/>
    <property type="match status" value="1"/>
</dbReference>
<keyword evidence="15" id="KW-0233">DNA recombination</keyword>
<keyword evidence="11" id="KW-0269">Exonuclease</keyword>
<dbReference type="GO" id="GO:0046872">
    <property type="term" value="F:metal ion binding"/>
    <property type="evidence" value="ECO:0007669"/>
    <property type="project" value="UniProtKB-KW"/>
</dbReference>
<keyword evidence="3 23" id="KW-0436">Ligase</keyword>
<evidence type="ECO:0000256" key="14">
    <source>
        <dbReference type="ARBA" id="ARBA00023125"/>
    </source>
</evidence>
<proteinExistence type="predicted"/>
<dbReference type="GO" id="GO:0004527">
    <property type="term" value="F:exonuclease activity"/>
    <property type="evidence" value="ECO:0007669"/>
    <property type="project" value="UniProtKB-KW"/>
</dbReference>
<dbReference type="InterPro" id="IPR012309">
    <property type="entry name" value="DNA_ligase_ATP-dep_C"/>
</dbReference>
<evidence type="ECO:0000256" key="6">
    <source>
        <dbReference type="ARBA" id="ARBA00022722"/>
    </source>
</evidence>
<keyword evidence="13" id="KW-0239">DNA-directed DNA polymerase</keyword>
<dbReference type="NCBIfam" id="TIGR02777">
    <property type="entry name" value="LigD_PE_dom"/>
    <property type="match status" value="1"/>
</dbReference>
<keyword evidence="12" id="KW-0067">ATP-binding</keyword>
<dbReference type="GO" id="GO:0003910">
    <property type="term" value="F:DNA ligase (ATP) activity"/>
    <property type="evidence" value="ECO:0007669"/>
    <property type="project" value="UniProtKB-EC"/>
</dbReference>
<dbReference type="InterPro" id="IPR033651">
    <property type="entry name" value="PaeLigD_Pol-like"/>
</dbReference>
<dbReference type="EC" id="6.5.1.1" evidence="2"/>
<evidence type="ECO:0000256" key="19">
    <source>
        <dbReference type="ARBA" id="ARBA00029943"/>
    </source>
</evidence>
<evidence type="ECO:0000256" key="1">
    <source>
        <dbReference type="ARBA" id="ARBA00001936"/>
    </source>
</evidence>
<dbReference type="InterPro" id="IPR014146">
    <property type="entry name" value="LigD_ligase_dom"/>
</dbReference>
<dbReference type="GO" id="GO:0003887">
    <property type="term" value="F:DNA-directed DNA polymerase activity"/>
    <property type="evidence" value="ECO:0007669"/>
    <property type="project" value="UniProtKB-KW"/>
</dbReference>
<evidence type="ECO:0000256" key="21">
    <source>
        <dbReference type="SAM" id="MobiDB-lite"/>
    </source>
</evidence>
<dbReference type="EMBL" id="SMGK01000001">
    <property type="protein sequence ID" value="TCK75765.1"/>
    <property type="molecule type" value="Genomic_DNA"/>
</dbReference>
<dbReference type="Gene3D" id="2.40.50.140">
    <property type="entry name" value="Nucleic acid-binding proteins"/>
    <property type="match status" value="1"/>
</dbReference>
<keyword evidence="5" id="KW-0548">Nucleotidyltransferase</keyword>
<evidence type="ECO:0000256" key="16">
    <source>
        <dbReference type="ARBA" id="ARBA00023204"/>
    </source>
</evidence>
<evidence type="ECO:0000259" key="22">
    <source>
        <dbReference type="PROSITE" id="PS50160"/>
    </source>
</evidence>
<evidence type="ECO:0000256" key="5">
    <source>
        <dbReference type="ARBA" id="ARBA00022695"/>
    </source>
</evidence>
<keyword evidence="4" id="KW-0808">Transferase</keyword>
<keyword evidence="17" id="KW-0464">Manganese</keyword>
<evidence type="ECO:0000256" key="3">
    <source>
        <dbReference type="ARBA" id="ARBA00022598"/>
    </source>
</evidence>
<evidence type="ECO:0000313" key="24">
    <source>
        <dbReference type="Proteomes" id="UP000295210"/>
    </source>
</evidence>
<dbReference type="SUPFAM" id="SSF50249">
    <property type="entry name" value="Nucleic acid-binding proteins"/>
    <property type="match status" value="1"/>
</dbReference>
<keyword evidence="6" id="KW-0540">Nuclease</keyword>
<dbReference type="CDD" id="cd07971">
    <property type="entry name" value="OBF_DNA_ligase_LigD"/>
    <property type="match status" value="1"/>
</dbReference>
<feature type="compositionally biased region" description="Basic residues" evidence="21">
    <location>
        <begin position="573"/>
        <end position="582"/>
    </location>
</feature>
<keyword evidence="10" id="KW-0378">Hydrolase</keyword>
<evidence type="ECO:0000256" key="20">
    <source>
        <dbReference type="ARBA" id="ARBA00034003"/>
    </source>
</evidence>
<gene>
    <name evidence="23" type="ORF">C7378_0757</name>
</gene>
<evidence type="ECO:0000256" key="13">
    <source>
        <dbReference type="ARBA" id="ARBA00022932"/>
    </source>
</evidence>
<dbReference type="AlphaFoldDB" id="A0A4R1LBL5"/>
<dbReference type="CDD" id="cd07906">
    <property type="entry name" value="Adenylation_DNA_ligase_LigD_LigC"/>
    <property type="match status" value="1"/>
</dbReference>
<evidence type="ECO:0000256" key="10">
    <source>
        <dbReference type="ARBA" id="ARBA00022801"/>
    </source>
</evidence>
<keyword evidence="9" id="KW-0227">DNA damage</keyword>
<dbReference type="NCBIfam" id="TIGR02779">
    <property type="entry name" value="NHEJ_ligase_lig"/>
    <property type="match status" value="1"/>
</dbReference>
<name>A0A4R1LBL5_9BACT</name>
<evidence type="ECO:0000256" key="2">
    <source>
        <dbReference type="ARBA" id="ARBA00012727"/>
    </source>
</evidence>
<dbReference type="InterPro" id="IPR014143">
    <property type="entry name" value="NHEJ_ligase_prk"/>
</dbReference>
<evidence type="ECO:0000256" key="4">
    <source>
        <dbReference type="ARBA" id="ARBA00022679"/>
    </source>
</evidence>
<dbReference type="InterPro" id="IPR052171">
    <property type="entry name" value="NHEJ_LigD"/>
</dbReference>
<evidence type="ECO:0000256" key="9">
    <source>
        <dbReference type="ARBA" id="ARBA00022763"/>
    </source>
</evidence>
<dbReference type="Proteomes" id="UP000295210">
    <property type="component" value="Unassembled WGS sequence"/>
</dbReference>
<dbReference type="OrthoDB" id="9802472at2"/>
<dbReference type="InterPro" id="IPR014145">
    <property type="entry name" value="LigD_pol_dom"/>
</dbReference>
<dbReference type="GO" id="GO:0005524">
    <property type="term" value="F:ATP binding"/>
    <property type="evidence" value="ECO:0007669"/>
    <property type="project" value="UniProtKB-KW"/>
</dbReference>
<dbReference type="InterPro" id="IPR012310">
    <property type="entry name" value="DNA_ligase_ATP-dep_cent"/>
</dbReference>
<dbReference type="GO" id="GO:0006281">
    <property type="term" value="P:DNA repair"/>
    <property type="evidence" value="ECO:0007669"/>
    <property type="project" value="UniProtKB-KW"/>
</dbReference>
<dbReference type="NCBIfam" id="NF004628">
    <property type="entry name" value="PRK05972.1"/>
    <property type="match status" value="1"/>
</dbReference>
<dbReference type="Gene3D" id="3.90.920.10">
    <property type="entry name" value="DNA primase, PRIM domain"/>
    <property type="match status" value="1"/>
</dbReference>
<feature type="domain" description="ATP-dependent DNA ligase family profile" evidence="22">
    <location>
        <begin position="353"/>
        <end position="491"/>
    </location>
</feature>
<accession>A0A4R1LBL5</accession>
<dbReference type="Pfam" id="PF21686">
    <property type="entry name" value="LigD_Prim-Pol"/>
    <property type="match status" value="1"/>
</dbReference>
<evidence type="ECO:0000256" key="18">
    <source>
        <dbReference type="ARBA" id="ARBA00023268"/>
    </source>
</evidence>
<keyword evidence="24" id="KW-1185">Reference proteome</keyword>
<keyword evidence="16" id="KW-0234">DNA repair</keyword>
<evidence type="ECO:0000256" key="15">
    <source>
        <dbReference type="ARBA" id="ARBA00023172"/>
    </source>
</evidence>
<dbReference type="Gene3D" id="3.30.1490.70">
    <property type="match status" value="1"/>
</dbReference>
<feature type="region of interest" description="Disordered" evidence="21">
    <location>
        <begin position="551"/>
        <end position="627"/>
    </location>
</feature>
<dbReference type="Pfam" id="PF13298">
    <property type="entry name" value="LigD_N"/>
    <property type="match status" value="1"/>
</dbReference>
<dbReference type="Pfam" id="PF04679">
    <property type="entry name" value="DNA_ligase_A_C"/>
    <property type="match status" value="1"/>
</dbReference>
<keyword evidence="14" id="KW-0238">DNA-binding</keyword>
<reference evidence="23 24" key="1">
    <citation type="submission" date="2019-03" db="EMBL/GenBank/DDBJ databases">
        <title>Genomic Encyclopedia of Type Strains, Phase IV (KMG-IV): sequencing the most valuable type-strain genomes for metagenomic binning, comparative biology and taxonomic classification.</title>
        <authorList>
            <person name="Goeker M."/>
        </authorList>
    </citation>
    <scope>NUCLEOTIDE SEQUENCE [LARGE SCALE GENOMIC DNA]</scope>
    <source>
        <strain evidence="23 24">DSM 103428</strain>
    </source>
</reference>
<dbReference type="PANTHER" id="PTHR42705:SF2">
    <property type="entry name" value="BIFUNCTIONAL NON-HOMOLOGOUS END JOINING PROTEIN LIGD"/>
    <property type="match status" value="1"/>
</dbReference>
<dbReference type="GO" id="GO:0003677">
    <property type="term" value="F:DNA binding"/>
    <property type="evidence" value="ECO:0007669"/>
    <property type="project" value="UniProtKB-KW"/>
</dbReference>
<evidence type="ECO:0000256" key="17">
    <source>
        <dbReference type="ARBA" id="ARBA00023211"/>
    </source>
</evidence>
<sequence length="917" mass="101042">MAARKQKRTTPAEAAEAVDEQLSRYHAMRDFSMTAEPSGASTKAKSQPAALPFVVQKHAATRLHYDFRLGWHGVLKSWAVTKGPSYYTGDKRLAVQVEDHPIDYGGFEGAIPQGQYGGGTVMVWDQGTWEPHGDAEEGLRSGRLKFALHGEKLKGNWTLIRMGGHAARESKPNWLLIKEHDEFERSESDPPITDAAPDSVITGRSLEQIAAAEDHVWNSKPAARTQNRSRLTRKLLQQRSEAAPDREAALKHAPREKFPGFLKPQLAIQSTEAPTGSDWLHELKLDGYRIQVQVQAGKAALFTRNGLDWTHRMPDLASTAAQLPVQAALLDGEVVVLDSSGGTSFADLQAAFEQGAKHHLTYFAFDLLHLDGHNLRALPLIERKTILEGLLSELPSQDVIRYSEHVTDNGSETFHNACKLGAEGIVSKLGSSTYSSTRSQNWRKLKCIRQQEFVIGGFTLPSDKGSGIGALLLGYYEDGKLRYAGRTGTGLTRKSRASLRKQLDALRQPKPAFAAVPKDAKRDGIWVKPEMVAEVHFATWTSEGIVRQASFQGLREDKSPREVTREDAAPVPRQRKAAKHKPAAVLSTAAKSVAAKSSPAKHAVSHARSRSSAKSDPAPGLRITHPDKVLDQETGLTKQQLADYYLAVAEHMLPHIAGRPLSIVRCPEGSTKPCFFQKHVGAGLPAGVDSIAVPDKKTGKPEDYITISTAEGLAGLAQMGVLEVHPWGSRNDDLEHPDRLIFDFDPDLSIDWKTLVASAKNVRELLKKLGLETFVKSTGGKGLHVVAPMQPEHTWADLKAFARGIALAMEDANPKLFLSKMTKSARKDRIYIDYLRNDRGATAVAPWSPRARTGAQVAIPLSWSELAAWNNRPCSVSAFAEWKQRLRRDPWAKMNQVRQRLDPQIMRDVIAAQATRK</sequence>
<dbReference type="Pfam" id="PF01068">
    <property type="entry name" value="DNA_ligase_A_M"/>
    <property type="match status" value="1"/>
</dbReference>
<evidence type="ECO:0000256" key="11">
    <source>
        <dbReference type="ARBA" id="ARBA00022839"/>
    </source>
</evidence>
<comment type="cofactor">
    <cofactor evidence="1">
        <name>Mn(2+)</name>
        <dbReference type="ChEBI" id="CHEBI:29035"/>
    </cofactor>
</comment>
<feature type="compositionally biased region" description="Low complexity" evidence="21">
    <location>
        <begin position="583"/>
        <end position="602"/>
    </location>
</feature>
<keyword evidence="8" id="KW-0547">Nucleotide-binding</keyword>
<dbReference type="GO" id="GO:0006310">
    <property type="term" value="P:DNA recombination"/>
    <property type="evidence" value="ECO:0007669"/>
    <property type="project" value="UniProtKB-KW"/>
</dbReference>
<keyword evidence="7" id="KW-0479">Metal-binding</keyword>
<dbReference type="PROSITE" id="PS50160">
    <property type="entry name" value="DNA_LIGASE_A3"/>
    <property type="match status" value="1"/>
</dbReference>
<comment type="catalytic activity">
    <reaction evidence="20">
        <text>ATP + (deoxyribonucleotide)n-3'-hydroxyl + 5'-phospho-(deoxyribonucleotide)m = (deoxyribonucleotide)n+m + AMP + diphosphate.</text>
        <dbReference type="EC" id="6.5.1.1"/>
    </reaction>
</comment>
<dbReference type="RefSeq" id="WP_131991853.1">
    <property type="nucleotide sequence ID" value="NZ_SMGK01000001.1"/>
</dbReference>
<keyword evidence="18" id="KW-0511">Multifunctional enzyme</keyword>
<dbReference type="CDD" id="cd04862">
    <property type="entry name" value="PaeLigD_Pol_like"/>
    <property type="match status" value="1"/>
</dbReference>
<dbReference type="PANTHER" id="PTHR42705">
    <property type="entry name" value="BIFUNCTIONAL NON-HOMOLOGOUS END JOINING PROTEIN LIGD"/>
    <property type="match status" value="1"/>
</dbReference>
<organism evidence="23 24">
    <name type="scientific">Acidipila rosea</name>
    <dbReference type="NCBI Taxonomy" id="768535"/>
    <lineage>
        <taxon>Bacteria</taxon>
        <taxon>Pseudomonadati</taxon>
        <taxon>Acidobacteriota</taxon>
        <taxon>Terriglobia</taxon>
        <taxon>Terriglobales</taxon>
        <taxon>Acidobacteriaceae</taxon>
        <taxon>Acidipila</taxon>
    </lineage>
</organism>
<evidence type="ECO:0000256" key="12">
    <source>
        <dbReference type="ARBA" id="ARBA00022840"/>
    </source>
</evidence>
<comment type="caution">
    <text evidence="23">The sequence shown here is derived from an EMBL/GenBank/DDBJ whole genome shotgun (WGS) entry which is preliminary data.</text>
</comment>
<dbReference type="NCBIfam" id="TIGR02776">
    <property type="entry name" value="NHEJ_ligase_prk"/>
    <property type="match status" value="1"/>
</dbReference>
<feature type="compositionally biased region" description="Basic and acidic residues" evidence="21">
    <location>
        <begin position="554"/>
        <end position="568"/>
    </location>
</feature>
<dbReference type="SUPFAM" id="SSF56091">
    <property type="entry name" value="DNA ligase/mRNA capping enzyme, catalytic domain"/>
    <property type="match status" value="1"/>
</dbReference>
<dbReference type="InterPro" id="IPR014144">
    <property type="entry name" value="LigD_PE_domain"/>
</dbReference>
<evidence type="ECO:0000256" key="7">
    <source>
        <dbReference type="ARBA" id="ARBA00022723"/>
    </source>
</evidence>
<evidence type="ECO:0000313" key="23">
    <source>
        <dbReference type="EMBL" id="TCK75765.1"/>
    </source>
</evidence>
<evidence type="ECO:0000256" key="8">
    <source>
        <dbReference type="ARBA" id="ARBA00022741"/>
    </source>
</evidence>